<keyword evidence="2" id="KW-0472">Membrane</keyword>
<keyword evidence="2" id="KW-1133">Transmembrane helix</keyword>
<evidence type="ECO:0000313" key="5">
    <source>
        <dbReference type="Proteomes" id="UP000494120"/>
    </source>
</evidence>
<evidence type="ECO:0000256" key="1">
    <source>
        <dbReference type="SAM" id="MobiDB-lite"/>
    </source>
</evidence>
<organism evidence="3 6">
    <name type="scientific">Burkholderia aenigmatica</name>
    <dbReference type="NCBI Taxonomy" id="2015348"/>
    <lineage>
        <taxon>Bacteria</taxon>
        <taxon>Pseudomonadati</taxon>
        <taxon>Pseudomonadota</taxon>
        <taxon>Betaproteobacteria</taxon>
        <taxon>Burkholderiales</taxon>
        <taxon>Burkholderiaceae</taxon>
        <taxon>Burkholderia</taxon>
        <taxon>Burkholderia cepacia complex</taxon>
    </lineage>
</organism>
<keyword evidence="5" id="KW-1185">Reference proteome</keyword>
<evidence type="ECO:0000313" key="4">
    <source>
        <dbReference type="EMBL" id="VWC66165.1"/>
    </source>
</evidence>
<sequence length="73" mass="7499">MNHAHPLHKTSVAPILGGMVALVSALTILGSVCRSPSAAPPATSEGTPRTPDAQPVHCLVYGKYCLSALLHGQ</sequence>
<accession>A0A6J5IQT2</accession>
<feature type="region of interest" description="Disordered" evidence="1">
    <location>
        <begin position="34"/>
        <end position="53"/>
    </location>
</feature>
<proteinExistence type="predicted"/>
<dbReference type="AlphaFoldDB" id="A0A6J5IQT2"/>
<evidence type="ECO:0000313" key="6">
    <source>
        <dbReference type="Proteomes" id="UP000494301"/>
    </source>
</evidence>
<gene>
    <name evidence="4" type="ORF">BLA17378_02872</name>
    <name evidence="3" type="ORF">BLA3211_01380</name>
</gene>
<name>A0A6J5IQT2_9BURK</name>
<feature type="transmembrane region" description="Helical" evidence="2">
    <location>
        <begin position="12"/>
        <end position="32"/>
    </location>
</feature>
<dbReference type="Proteomes" id="UP000494301">
    <property type="component" value="Unassembled WGS sequence"/>
</dbReference>
<dbReference type="RefSeq" id="WP_174957313.1">
    <property type="nucleotide sequence ID" value="NZ_CABVQG010000009.1"/>
</dbReference>
<evidence type="ECO:0000256" key="2">
    <source>
        <dbReference type="SAM" id="Phobius"/>
    </source>
</evidence>
<keyword evidence="2" id="KW-0812">Transmembrane</keyword>
<dbReference type="EMBL" id="CABWIL020000004">
    <property type="protein sequence ID" value="CAB3961761.1"/>
    <property type="molecule type" value="Genomic_DNA"/>
</dbReference>
<protein>
    <submittedName>
        <fullName evidence="3">Uncharacterized protein</fullName>
    </submittedName>
</protein>
<dbReference type="Proteomes" id="UP000494120">
    <property type="component" value="Unassembled WGS sequence"/>
</dbReference>
<reference evidence="3 6" key="1">
    <citation type="submission" date="2020-04" db="EMBL/GenBank/DDBJ databases">
        <authorList>
            <person name="Depoorter E."/>
        </authorList>
    </citation>
    <scope>NUCLEOTIDE SEQUENCE [LARGE SCALE GENOMIC DNA]</scope>
    <source>
        <strain evidence="3 6">BCC0217</strain>
        <strain evidence="4 5">R-17378</strain>
    </source>
</reference>
<evidence type="ECO:0000313" key="3">
    <source>
        <dbReference type="EMBL" id="CAB3961761.1"/>
    </source>
</evidence>
<dbReference type="EMBL" id="CABVQG010000009">
    <property type="protein sequence ID" value="VWC66165.1"/>
    <property type="molecule type" value="Genomic_DNA"/>
</dbReference>